<evidence type="ECO:0000313" key="4">
    <source>
        <dbReference type="Proteomes" id="UP000325081"/>
    </source>
</evidence>
<feature type="compositionally biased region" description="Gly residues" evidence="2">
    <location>
        <begin position="62"/>
        <end position="92"/>
    </location>
</feature>
<accession>A0A5A7NZD9</accession>
<dbReference type="GO" id="GO:0009793">
    <property type="term" value="P:embryo development ending in seed dormancy"/>
    <property type="evidence" value="ECO:0007669"/>
    <property type="project" value="InterPro"/>
</dbReference>
<evidence type="ECO:0000256" key="1">
    <source>
        <dbReference type="ARBA" id="ARBA00010975"/>
    </source>
</evidence>
<dbReference type="Pfam" id="PF03760">
    <property type="entry name" value="LEA_1"/>
    <property type="match status" value="2"/>
</dbReference>
<dbReference type="PANTHER" id="PTHR33493:SF2">
    <property type="entry name" value="LATE EMBRYOGENESIS ABUNDANT PROTEIN 46"/>
    <property type="match status" value="1"/>
</dbReference>
<feature type="compositionally biased region" description="Polar residues" evidence="2">
    <location>
        <begin position="184"/>
        <end position="198"/>
    </location>
</feature>
<dbReference type="InterPro" id="IPR005513">
    <property type="entry name" value="LEA_1"/>
</dbReference>
<feature type="compositionally biased region" description="Basic and acidic residues" evidence="2">
    <location>
        <begin position="14"/>
        <end position="61"/>
    </location>
</feature>
<dbReference type="Proteomes" id="UP000325081">
    <property type="component" value="Unassembled WGS sequence"/>
</dbReference>
<keyword evidence="4" id="KW-1185">Reference proteome</keyword>
<dbReference type="OrthoDB" id="758082at2759"/>
<evidence type="ECO:0000313" key="3">
    <source>
        <dbReference type="EMBL" id="GER25919.1"/>
    </source>
</evidence>
<dbReference type="PANTHER" id="PTHR33493">
    <property type="entry name" value="LATE EMBRYOGENESIS ABUNDANT PROTEIN 6-RELATED"/>
    <property type="match status" value="1"/>
</dbReference>
<reference evidence="4" key="1">
    <citation type="journal article" date="2019" name="Curr. Biol.">
        <title>Genome Sequence of Striga asiatica Provides Insight into the Evolution of Plant Parasitism.</title>
        <authorList>
            <person name="Yoshida S."/>
            <person name="Kim S."/>
            <person name="Wafula E.K."/>
            <person name="Tanskanen J."/>
            <person name="Kim Y.M."/>
            <person name="Honaas L."/>
            <person name="Yang Z."/>
            <person name="Spallek T."/>
            <person name="Conn C.E."/>
            <person name="Ichihashi Y."/>
            <person name="Cheong K."/>
            <person name="Cui S."/>
            <person name="Der J.P."/>
            <person name="Gundlach H."/>
            <person name="Jiao Y."/>
            <person name="Hori C."/>
            <person name="Ishida J.K."/>
            <person name="Kasahara H."/>
            <person name="Kiba T."/>
            <person name="Kim M.S."/>
            <person name="Koo N."/>
            <person name="Laohavisit A."/>
            <person name="Lee Y.H."/>
            <person name="Lumba S."/>
            <person name="McCourt P."/>
            <person name="Mortimer J.C."/>
            <person name="Mutuku J.M."/>
            <person name="Nomura T."/>
            <person name="Sasaki-Sekimoto Y."/>
            <person name="Seto Y."/>
            <person name="Wang Y."/>
            <person name="Wakatake T."/>
            <person name="Sakakibara H."/>
            <person name="Demura T."/>
            <person name="Yamaguchi S."/>
            <person name="Yoneyama K."/>
            <person name="Manabe R.I."/>
            <person name="Nelson D.C."/>
            <person name="Schulman A.H."/>
            <person name="Timko M.P."/>
            <person name="dePamphilis C.W."/>
            <person name="Choi D."/>
            <person name="Shirasu K."/>
        </authorList>
    </citation>
    <scope>NUCLEOTIDE SEQUENCE [LARGE SCALE GENOMIC DNA]</scope>
    <source>
        <strain evidence="4">cv. UVA1</strain>
    </source>
</reference>
<name>A0A5A7NZD9_STRAF</name>
<proteinExistence type="inferred from homology"/>
<sequence length="383" mass="40409">MQSAKNVAASAKAGMEKTKATVQEKAEKMTTRDPVQKEMAEEKKEARIHQAELQKQQERAHGGGGVGTTTGGGAGLGSGGVGPVDPNVGGGARTGYGSEKIMKVMQSIKETAANVAASAKSGMEKTKATAQEKMERMTAHNPTEKEMASERKEERIHRAELNKHEAREQNAAAKQAAGMGGPHTYSTTGATGQPTGAHQMSALPGHGTGQPAGQVVEGTVGSHPIGTATGTDSLSRNISPNLQQEISRIETNLTRAVLRSSSKAPCAKWARPLGKIITELLHRHTRLLNLLQRALELNILQARVRFDRQPGTRLPAYLLRVHASFPNNGACQRGVHANLGSGRGSKAGCWGRWVRPGCKAGWVGSGNGLAGLFVGRQSSATFS</sequence>
<feature type="region of interest" description="Disordered" evidence="2">
    <location>
        <begin position="1"/>
        <end position="92"/>
    </location>
</feature>
<gene>
    <name evidence="3" type="ORF">STAS_01529</name>
</gene>
<feature type="region of interest" description="Disordered" evidence="2">
    <location>
        <begin position="169"/>
        <end position="200"/>
    </location>
</feature>
<comment type="similarity">
    <text evidence="1">Belongs to the LEA type 1 family.</text>
</comment>
<comment type="caution">
    <text evidence="3">The sequence shown here is derived from an EMBL/GenBank/DDBJ whole genome shotgun (WGS) entry which is preliminary data.</text>
</comment>
<dbReference type="EMBL" id="BKCP01000558">
    <property type="protein sequence ID" value="GER25919.1"/>
    <property type="molecule type" value="Genomic_DNA"/>
</dbReference>
<organism evidence="3 4">
    <name type="scientific">Striga asiatica</name>
    <name type="common">Asiatic witchweed</name>
    <name type="synonym">Buchnera asiatica</name>
    <dbReference type="NCBI Taxonomy" id="4170"/>
    <lineage>
        <taxon>Eukaryota</taxon>
        <taxon>Viridiplantae</taxon>
        <taxon>Streptophyta</taxon>
        <taxon>Embryophyta</taxon>
        <taxon>Tracheophyta</taxon>
        <taxon>Spermatophyta</taxon>
        <taxon>Magnoliopsida</taxon>
        <taxon>eudicotyledons</taxon>
        <taxon>Gunneridae</taxon>
        <taxon>Pentapetalae</taxon>
        <taxon>asterids</taxon>
        <taxon>lamiids</taxon>
        <taxon>Lamiales</taxon>
        <taxon>Orobanchaceae</taxon>
        <taxon>Buchnereae</taxon>
        <taxon>Striga</taxon>
    </lineage>
</organism>
<protein>
    <submittedName>
        <fullName evidence="3">Seed maturation protein LEA 4</fullName>
    </submittedName>
</protein>
<evidence type="ECO:0000256" key="2">
    <source>
        <dbReference type="SAM" id="MobiDB-lite"/>
    </source>
</evidence>
<dbReference type="AlphaFoldDB" id="A0A5A7NZD9"/>